<dbReference type="Pfam" id="PF00156">
    <property type="entry name" value="Pribosyltran"/>
    <property type="match status" value="1"/>
</dbReference>
<evidence type="ECO:0000313" key="4">
    <source>
        <dbReference type="Proteomes" id="UP000236725"/>
    </source>
</evidence>
<reference evidence="3 4" key="1">
    <citation type="submission" date="2016-10" db="EMBL/GenBank/DDBJ databases">
        <authorList>
            <person name="Varghese N."/>
            <person name="Submissions S."/>
        </authorList>
    </citation>
    <scope>NUCLEOTIDE SEQUENCE [LARGE SCALE GENOMIC DNA]</scope>
    <source>
        <strain evidence="3 4">DSM 29073</strain>
    </source>
</reference>
<dbReference type="AlphaFoldDB" id="A0A8G2BUL2"/>
<protein>
    <submittedName>
        <fullName evidence="3">ComF family protein</fullName>
    </submittedName>
</protein>
<name>A0A8G2BUL2_9BACT</name>
<evidence type="ECO:0000259" key="2">
    <source>
        <dbReference type="Pfam" id="PF00156"/>
    </source>
</evidence>
<dbReference type="InterPro" id="IPR051910">
    <property type="entry name" value="ComF/GntX_DNA_util-trans"/>
</dbReference>
<dbReference type="SUPFAM" id="SSF53271">
    <property type="entry name" value="PRTase-like"/>
    <property type="match status" value="1"/>
</dbReference>
<evidence type="ECO:0000256" key="1">
    <source>
        <dbReference type="ARBA" id="ARBA00008007"/>
    </source>
</evidence>
<dbReference type="InterPro" id="IPR029057">
    <property type="entry name" value="PRTase-like"/>
</dbReference>
<feature type="domain" description="Phosphoribosyltransferase" evidence="2">
    <location>
        <begin position="169"/>
        <end position="215"/>
    </location>
</feature>
<comment type="caution">
    <text evidence="3">The sequence shown here is derived from an EMBL/GenBank/DDBJ whole genome shotgun (WGS) entry which is preliminary data.</text>
</comment>
<dbReference type="Gene3D" id="3.40.50.2020">
    <property type="match status" value="1"/>
</dbReference>
<comment type="similarity">
    <text evidence="1">Belongs to the ComF/GntX family.</text>
</comment>
<organism evidence="3 4">
    <name type="scientific">Parabacteroides chinchillae</name>
    <dbReference type="NCBI Taxonomy" id="871327"/>
    <lineage>
        <taxon>Bacteria</taxon>
        <taxon>Pseudomonadati</taxon>
        <taxon>Bacteroidota</taxon>
        <taxon>Bacteroidia</taxon>
        <taxon>Bacteroidales</taxon>
        <taxon>Tannerellaceae</taxon>
        <taxon>Parabacteroides</taxon>
    </lineage>
</organism>
<proteinExistence type="inferred from homology"/>
<dbReference type="EMBL" id="FNVS01000003">
    <property type="protein sequence ID" value="SEF58540.1"/>
    <property type="molecule type" value="Genomic_DNA"/>
</dbReference>
<dbReference type="Proteomes" id="UP000236725">
    <property type="component" value="Unassembled WGS sequence"/>
</dbReference>
<sequence length="230" mass="26118">MPTILNDILNLFFPNLCRLCKKPLIDGENQICLNCLYDLPRTNFHKIKALNPAEQLFMDNPNIVHAYSFLYYGKGGNVQKLIHSLKYYDNKELGYLLGRQAALELQKVNSPLCKTELLLPVPLHPRKQKQRGYNQSEWIALGLSSVWNTPINMSVLQRTKESDTQTHRTTYNRWINVKDIFAVQNTDELKGKHILLIDDVITTGSTISGCIKALHVVPGLQISVFSVAIA</sequence>
<accession>A0A8G2BUL2</accession>
<evidence type="ECO:0000313" key="3">
    <source>
        <dbReference type="EMBL" id="SEF58540.1"/>
    </source>
</evidence>
<dbReference type="PANTHER" id="PTHR47505:SF1">
    <property type="entry name" value="DNA UTILIZATION PROTEIN YHGH"/>
    <property type="match status" value="1"/>
</dbReference>
<keyword evidence="4" id="KW-1185">Reference proteome</keyword>
<gene>
    <name evidence="3" type="ORF">SAMN05444001_10315</name>
</gene>
<dbReference type="InterPro" id="IPR000836">
    <property type="entry name" value="PRTase_dom"/>
</dbReference>
<dbReference type="PANTHER" id="PTHR47505">
    <property type="entry name" value="DNA UTILIZATION PROTEIN YHGH"/>
    <property type="match status" value="1"/>
</dbReference>
<dbReference type="CDD" id="cd06223">
    <property type="entry name" value="PRTases_typeI"/>
    <property type="match status" value="1"/>
</dbReference>